<evidence type="ECO:0000313" key="16">
    <source>
        <dbReference type="EMBL" id="KAI3423918.1"/>
    </source>
</evidence>
<comment type="caution">
    <text evidence="16">The sequence shown here is derived from an EMBL/GenBank/DDBJ whole genome shotgun (WGS) entry which is preliminary data.</text>
</comment>
<reference evidence="16" key="1">
    <citation type="journal article" date="2019" name="Plant J.">
        <title>Chlorella vulgaris genome assembly and annotation reveals the molecular basis for metabolic acclimation to high light conditions.</title>
        <authorList>
            <person name="Cecchin M."/>
            <person name="Marcolungo L."/>
            <person name="Rossato M."/>
            <person name="Girolomoni L."/>
            <person name="Cosentino E."/>
            <person name="Cuine S."/>
            <person name="Li-Beisson Y."/>
            <person name="Delledonne M."/>
            <person name="Ballottari M."/>
        </authorList>
    </citation>
    <scope>NUCLEOTIDE SEQUENCE</scope>
    <source>
        <strain evidence="16">211/11P</strain>
    </source>
</reference>
<dbReference type="FunFam" id="3.40.630.10:FF:000008">
    <property type="entry name" value="Endoplasmic reticulum metallopeptidase 1"/>
    <property type="match status" value="1"/>
</dbReference>
<dbReference type="OrthoDB" id="76293at2759"/>
<evidence type="ECO:0000256" key="12">
    <source>
        <dbReference type="ARBA" id="ARBA00023136"/>
    </source>
</evidence>
<dbReference type="Gene3D" id="3.40.630.10">
    <property type="entry name" value="Zn peptidases"/>
    <property type="match status" value="1"/>
</dbReference>
<keyword evidence="11" id="KW-0482">Metalloprotease</keyword>
<evidence type="ECO:0000256" key="8">
    <source>
        <dbReference type="ARBA" id="ARBA00022824"/>
    </source>
</evidence>
<evidence type="ECO:0000256" key="9">
    <source>
        <dbReference type="ARBA" id="ARBA00022833"/>
    </source>
</evidence>
<dbReference type="PANTHER" id="PTHR12147">
    <property type="entry name" value="METALLOPEPTIDASE M28 FAMILY MEMBER"/>
    <property type="match status" value="1"/>
</dbReference>
<dbReference type="GO" id="GO:0046872">
    <property type="term" value="F:metal ion binding"/>
    <property type="evidence" value="ECO:0007669"/>
    <property type="project" value="UniProtKB-KW"/>
</dbReference>
<protein>
    <recommendedName>
        <fullName evidence="15">Peptidase M28 domain-containing protein</fullName>
    </recommendedName>
</protein>
<evidence type="ECO:0000256" key="13">
    <source>
        <dbReference type="ARBA" id="ARBA00023180"/>
    </source>
</evidence>
<keyword evidence="6" id="KW-0479">Metal-binding</keyword>
<evidence type="ECO:0000256" key="11">
    <source>
        <dbReference type="ARBA" id="ARBA00023049"/>
    </source>
</evidence>
<evidence type="ECO:0000256" key="1">
    <source>
        <dbReference type="ARBA" id="ARBA00001947"/>
    </source>
</evidence>
<keyword evidence="8" id="KW-0256">Endoplasmic reticulum</keyword>
<evidence type="ECO:0000256" key="2">
    <source>
        <dbReference type="ARBA" id="ARBA00004477"/>
    </source>
</evidence>
<dbReference type="Pfam" id="PF04389">
    <property type="entry name" value="Peptidase_M28"/>
    <property type="match status" value="1"/>
</dbReference>
<dbReference type="EMBL" id="SIDB01000014">
    <property type="protein sequence ID" value="KAI3423918.1"/>
    <property type="molecule type" value="Genomic_DNA"/>
</dbReference>
<dbReference type="GO" id="GO:0005789">
    <property type="term" value="C:endoplasmic reticulum membrane"/>
    <property type="evidence" value="ECO:0007669"/>
    <property type="project" value="UniProtKB-SubCell"/>
</dbReference>
<feature type="transmembrane region" description="Helical" evidence="14">
    <location>
        <begin position="376"/>
        <end position="395"/>
    </location>
</feature>
<evidence type="ECO:0000256" key="5">
    <source>
        <dbReference type="ARBA" id="ARBA00022692"/>
    </source>
</evidence>
<accession>A0A9D4TF00</accession>
<keyword evidence="9" id="KW-0862">Zinc</keyword>
<feature type="transmembrane region" description="Helical" evidence="14">
    <location>
        <begin position="480"/>
        <end position="496"/>
    </location>
</feature>
<evidence type="ECO:0000256" key="14">
    <source>
        <dbReference type="SAM" id="Phobius"/>
    </source>
</evidence>
<dbReference type="SUPFAM" id="SSF53187">
    <property type="entry name" value="Zn-dependent exopeptidases"/>
    <property type="match status" value="1"/>
</dbReference>
<comment type="similarity">
    <text evidence="3">Belongs to the peptidase M28 family.</text>
</comment>
<evidence type="ECO:0000313" key="17">
    <source>
        <dbReference type="Proteomes" id="UP001055712"/>
    </source>
</evidence>
<dbReference type="Proteomes" id="UP001055712">
    <property type="component" value="Unassembled WGS sequence"/>
</dbReference>
<gene>
    <name evidence="16" type="ORF">D9Q98_009752</name>
</gene>
<dbReference type="GO" id="GO:0006508">
    <property type="term" value="P:proteolysis"/>
    <property type="evidence" value="ECO:0007669"/>
    <property type="project" value="UniProtKB-KW"/>
</dbReference>
<evidence type="ECO:0000256" key="3">
    <source>
        <dbReference type="ARBA" id="ARBA00010918"/>
    </source>
</evidence>
<sequence>MSRPTKRSAKAQAGADWKLLTVAVVAYGVLYGVTTYYFVATAEPLPASADASLFSEGRAREHLHELAEVIGHRQVGSVGEEQAAQYILREAQKVAAQAAASRPDLLVEAVRESVSGGITMHAFKFELANVYRNLTNVVLRISPTDPVAAAKKAVLVNSHYDSTLGTKGASDACSCICIELELARTLVANPKLQLAAPVVFLFNGGEETLSQASNGFFASSRFARDLGAFINLESTGPWGPDVVFQHTGDWTLAAYARSAPHPRGTTLAQDFFDLGLIPADTDYRMFSYRHYGSLPGIDIAFIFDGTAYHTARDEVERIRAGTLQDMGENVLAAIQEFARVLATDPPAATVANSGGSVYFDLWGRSMVIYSHAQAKTLHHAPLAIVLLLPLLGSFGGSGNGSLTWLGLCGNALLALASVLCALLLPALLGAGRAYLSGVQMVWYGRPQIAYTIYLPGAAAGLMLPYVLLPARRGTATARSVGAALLFAAACSALTSIGMHSSFFYGLWAAGAAVAAALSGGGGTGRSWGGATALLLSFLPAIAVAMPSAVTFLAHVMEKVGLAGGAPGVLGLVVADTALGVVAGATALVTFGTLVPYLVEAVGVRRGRQLAAALLALSLTAAGAASAMYRQPYSRDHPKRLLVQHIHKQGPDGAVVESKLSVVGLDSFSLAPVLPPSFLQQPPAEFLNEEWQAFYPLNNLISSGEARSAPGPEPGAAIPALRLLRRGPAPAAAAGQQRKVAAAGVERLELELDTGKGGAWGVMNFTGEVLGWSLSDKVAEVPLSEGGVAHMVRFAANMYARQHRFWLDVAAGSQLAARVYVKHVEESAAEKELLAAMPDWASPAAVVAYHSRWQF</sequence>
<feature type="transmembrane region" description="Helical" evidence="14">
    <location>
        <begin position="502"/>
        <end position="520"/>
    </location>
</feature>
<keyword evidence="4" id="KW-0645">Protease</keyword>
<keyword evidence="5 14" id="KW-0812">Transmembrane</keyword>
<reference evidence="16" key="2">
    <citation type="submission" date="2020-11" db="EMBL/GenBank/DDBJ databases">
        <authorList>
            <person name="Cecchin M."/>
            <person name="Marcolungo L."/>
            <person name="Rossato M."/>
            <person name="Girolomoni L."/>
            <person name="Cosentino E."/>
            <person name="Cuine S."/>
            <person name="Li-Beisson Y."/>
            <person name="Delledonne M."/>
            <person name="Ballottari M."/>
        </authorList>
    </citation>
    <scope>NUCLEOTIDE SEQUENCE</scope>
    <source>
        <strain evidence="16">211/11P</strain>
        <tissue evidence="16">Whole cell</tissue>
    </source>
</reference>
<keyword evidence="12 14" id="KW-0472">Membrane</keyword>
<comment type="cofactor">
    <cofactor evidence="1">
        <name>Zn(2+)</name>
        <dbReference type="ChEBI" id="CHEBI:29105"/>
    </cofactor>
</comment>
<feature type="transmembrane region" description="Helical" evidence="14">
    <location>
        <begin position="448"/>
        <end position="468"/>
    </location>
</feature>
<keyword evidence="13" id="KW-0325">Glycoprotein</keyword>
<feature type="domain" description="Peptidase M28" evidence="15">
    <location>
        <begin position="136"/>
        <end position="333"/>
    </location>
</feature>
<proteinExistence type="inferred from homology"/>
<keyword evidence="17" id="KW-1185">Reference proteome</keyword>
<dbReference type="AlphaFoldDB" id="A0A9D4TF00"/>
<dbReference type="InterPro" id="IPR048024">
    <property type="entry name" value="Fxna-like_M28_dom"/>
</dbReference>
<feature type="transmembrane region" description="Helical" evidence="14">
    <location>
        <begin position="402"/>
        <end position="428"/>
    </location>
</feature>
<feature type="transmembrane region" description="Helical" evidence="14">
    <location>
        <begin position="532"/>
        <end position="556"/>
    </location>
</feature>
<organism evidence="16 17">
    <name type="scientific">Chlorella vulgaris</name>
    <name type="common">Green alga</name>
    <dbReference type="NCBI Taxonomy" id="3077"/>
    <lineage>
        <taxon>Eukaryota</taxon>
        <taxon>Viridiplantae</taxon>
        <taxon>Chlorophyta</taxon>
        <taxon>core chlorophytes</taxon>
        <taxon>Trebouxiophyceae</taxon>
        <taxon>Chlorellales</taxon>
        <taxon>Chlorellaceae</taxon>
        <taxon>Chlorella clade</taxon>
        <taxon>Chlorella</taxon>
    </lineage>
</organism>
<dbReference type="InterPro" id="IPR007484">
    <property type="entry name" value="Peptidase_M28"/>
</dbReference>
<evidence type="ECO:0000256" key="6">
    <source>
        <dbReference type="ARBA" id="ARBA00022723"/>
    </source>
</evidence>
<feature type="transmembrane region" description="Helical" evidence="14">
    <location>
        <begin position="576"/>
        <end position="597"/>
    </location>
</feature>
<dbReference type="InterPro" id="IPR045175">
    <property type="entry name" value="M28_fam"/>
</dbReference>
<evidence type="ECO:0000256" key="4">
    <source>
        <dbReference type="ARBA" id="ARBA00022670"/>
    </source>
</evidence>
<evidence type="ECO:0000259" key="15">
    <source>
        <dbReference type="Pfam" id="PF04389"/>
    </source>
</evidence>
<keyword evidence="7" id="KW-0378">Hydrolase</keyword>
<evidence type="ECO:0000256" key="7">
    <source>
        <dbReference type="ARBA" id="ARBA00022801"/>
    </source>
</evidence>
<evidence type="ECO:0000256" key="10">
    <source>
        <dbReference type="ARBA" id="ARBA00022989"/>
    </source>
</evidence>
<feature type="transmembrane region" description="Helical" evidence="14">
    <location>
        <begin position="609"/>
        <end position="628"/>
    </location>
</feature>
<keyword evidence="10 14" id="KW-1133">Transmembrane helix</keyword>
<name>A0A9D4TF00_CHLVU</name>
<feature type="transmembrane region" description="Helical" evidence="14">
    <location>
        <begin position="20"/>
        <end position="39"/>
    </location>
</feature>
<dbReference type="CDD" id="cd03875">
    <property type="entry name" value="M28_Fxna_like"/>
    <property type="match status" value="1"/>
</dbReference>
<dbReference type="PANTHER" id="PTHR12147:SF22">
    <property type="entry name" value="ENDOPLASMIC RETICULUM METALLOPEPTIDASE 1"/>
    <property type="match status" value="1"/>
</dbReference>
<dbReference type="GO" id="GO:0008235">
    <property type="term" value="F:metalloexopeptidase activity"/>
    <property type="evidence" value="ECO:0007669"/>
    <property type="project" value="InterPro"/>
</dbReference>
<comment type="subcellular location">
    <subcellularLocation>
        <location evidence="2">Endoplasmic reticulum membrane</location>
        <topology evidence="2">Multi-pass membrane protein</topology>
    </subcellularLocation>
</comment>